<feature type="domain" description="ChlI/MoxR AAA lid" evidence="2">
    <location>
        <begin position="267"/>
        <end position="318"/>
    </location>
</feature>
<dbReference type="PANTHER" id="PTHR42759:SF6">
    <property type="entry name" value="REGULATORY PROTEIN-RELATED"/>
    <property type="match status" value="1"/>
</dbReference>
<dbReference type="PANTHER" id="PTHR42759">
    <property type="entry name" value="MOXR FAMILY PROTEIN"/>
    <property type="match status" value="1"/>
</dbReference>
<evidence type="ECO:0000313" key="3">
    <source>
        <dbReference type="EMBL" id="CEN55612.1"/>
    </source>
</evidence>
<dbReference type="KEGG" id="mbac:BN1209_0567"/>
<dbReference type="HOGENOM" id="CLU_034716_0_1_4"/>
<dbReference type="Gene3D" id="1.10.8.80">
    <property type="entry name" value="Magnesium chelatase subunit I, C-Terminal domain"/>
    <property type="match status" value="1"/>
</dbReference>
<dbReference type="InterPro" id="IPR050764">
    <property type="entry name" value="CbbQ/NirQ/NorQ/GpvN"/>
</dbReference>
<dbReference type="GO" id="GO:0016887">
    <property type="term" value="F:ATP hydrolysis activity"/>
    <property type="evidence" value="ECO:0007669"/>
    <property type="project" value="InterPro"/>
</dbReference>
<dbReference type="RefSeq" id="WP_045750858.1">
    <property type="nucleotide sequence ID" value="NZ_LN794158.1"/>
</dbReference>
<dbReference type="Pfam" id="PF17863">
    <property type="entry name" value="AAA_lid_2"/>
    <property type="match status" value="1"/>
</dbReference>
<dbReference type="Pfam" id="PF07726">
    <property type="entry name" value="AAA_3"/>
    <property type="match status" value="1"/>
</dbReference>
<dbReference type="EMBL" id="LN794158">
    <property type="protein sequence ID" value="CEN55612.1"/>
    <property type="molecule type" value="Genomic_DNA"/>
</dbReference>
<feature type="domain" description="ATPase AAA-3" evidence="1">
    <location>
        <begin position="43"/>
        <end position="176"/>
    </location>
</feature>
<dbReference type="GO" id="GO:0005524">
    <property type="term" value="F:ATP binding"/>
    <property type="evidence" value="ECO:0007669"/>
    <property type="project" value="InterPro"/>
</dbReference>
<proteinExistence type="predicted"/>
<dbReference type="InterPro" id="IPR027417">
    <property type="entry name" value="P-loop_NTPase"/>
</dbReference>
<reference evidence="4" key="1">
    <citation type="submission" date="2014-12" db="EMBL/GenBank/DDBJ databases">
        <authorList>
            <person name="Salcher M.M."/>
        </authorList>
    </citation>
    <scope>NUCLEOTIDE SEQUENCE [LARGE SCALE GENOMIC DNA]</scope>
    <source>
        <strain evidence="4">MMS-10A-171</strain>
    </source>
</reference>
<dbReference type="PRINTS" id="PR00300">
    <property type="entry name" value="CLPPROTEASEA"/>
</dbReference>
<dbReference type="AlphaFoldDB" id="A0A0B7IYX3"/>
<name>A0A0B7IYX3_9PROT</name>
<evidence type="ECO:0000259" key="2">
    <source>
        <dbReference type="Pfam" id="PF17863"/>
    </source>
</evidence>
<accession>A0A0B7IYX3</accession>
<dbReference type="CDD" id="cd00009">
    <property type="entry name" value="AAA"/>
    <property type="match status" value="1"/>
</dbReference>
<dbReference type="Gene3D" id="3.40.50.300">
    <property type="entry name" value="P-loop containing nucleotide triphosphate hydrolases"/>
    <property type="match status" value="1"/>
</dbReference>
<evidence type="ECO:0000313" key="4">
    <source>
        <dbReference type="Proteomes" id="UP000056322"/>
    </source>
</evidence>
<dbReference type="SUPFAM" id="SSF52540">
    <property type="entry name" value="P-loop containing nucleoside triphosphate hydrolases"/>
    <property type="match status" value="1"/>
</dbReference>
<dbReference type="InterPro" id="IPR011703">
    <property type="entry name" value="ATPase_AAA-3"/>
</dbReference>
<gene>
    <name evidence="3" type="primary">moxR</name>
    <name evidence="3" type="ORF">BN1209_0567</name>
</gene>
<protein>
    <submittedName>
        <fullName evidence="3">Protein MoxR</fullName>
    </submittedName>
</protein>
<organism evidence="3 4">
    <name type="scientific">Candidatus Methylopumilus turicensis</name>
    <dbReference type="NCBI Taxonomy" id="1581680"/>
    <lineage>
        <taxon>Bacteria</taxon>
        <taxon>Pseudomonadati</taxon>
        <taxon>Pseudomonadota</taxon>
        <taxon>Betaproteobacteria</taxon>
        <taxon>Nitrosomonadales</taxon>
        <taxon>Methylophilaceae</taxon>
        <taxon>Candidatus Methylopumilus</taxon>
    </lineage>
</organism>
<evidence type="ECO:0000259" key="1">
    <source>
        <dbReference type="Pfam" id="PF07726"/>
    </source>
</evidence>
<dbReference type="InterPro" id="IPR001270">
    <property type="entry name" value="ClpA/B"/>
</dbReference>
<dbReference type="PIRSF" id="PIRSF002849">
    <property type="entry name" value="AAA_ATPase_chaperone_MoxR_prd"/>
    <property type="match status" value="1"/>
</dbReference>
<keyword evidence="4" id="KW-1185">Reference proteome</keyword>
<dbReference type="Proteomes" id="UP000056322">
    <property type="component" value="Chromosome 1"/>
</dbReference>
<sequence>MSDKQLTDWRQHAQKLESEINKVVVGQQTPIRLITTAIFSRGHVLLEGDVGVGKTTLLRAFTRCIGGGYQRIEGTIDLMPNDLVYHTYLGEDGKPHVSPGPLLMSGENLSVFFFNEINRARPQVHSLLLRVMAERTLSAFNKEYHFPHMLVFADRNQVEKEETFEIPSAARDRFMMEIPILVPEDNAIMESLVFDTKFHNVDALVDTIQADVLQFDQLNAFSALLQDRIEASPTLRQYALNLWRATKAPGTYGVKVSGVDMNRLVLAGASPRGMSMMMRAARVNAWLNNRDSVIPEDIHAVFHSTVAHRLVFSPVYEMRRTEIARELLTGIVNAVAAP</sequence>
<dbReference type="STRING" id="1581680.BN1209_0567"/>
<dbReference type="InterPro" id="IPR041628">
    <property type="entry name" value="ChlI/MoxR_AAA_lid"/>
</dbReference>
<dbReference type="OrthoDB" id="9808397at2"/>